<dbReference type="PANTHER" id="PTHR13618:SF1">
    <property type="entry name" value="PROTEIN ROGDI HOMOLOG"/>
    <property type="match status" value="1"/>
</dbReference>
<keyword evidence="2" id="KW-1185">Reference proteome</keyword>
<dbReference type="InterPro" id="IPR028241">
    <property type="entry name" value="RAVE2/Rogdi"/>
</dbReference>
<dbReference type="PANTHER" id="PTHR13618">
    <property type="entry name" value="LEUCINE ZIPPER CONTAINING TRANSCRIPTION FACTOR LZF1"/>
    <property type="match status" value="1"/>
</dbReference>
<organism evidence="1 2">
    <name type="scientific">Neolecta irregularis (strain DAH-3)</name>
    <dbReference type="NCBI Taxonomy" id="1198029"/>
    <lineage>
        <taxon>Eukaryota</taxon>
        <taxon>Fungi</taxon>
        <taxon>Dikarya</taxon>
        <taxon>Ascomycota</taxon>
        <taxon>Taphrinomycotina</taxon>
        <taxon>Neolectales</taxon>
        <taxon>Neolectaceae</taxon>
        <taxon>Neolecta</taxon>
    </lineage>
</organism>
<sequence length="271" mass="29747">MTSTYPLLLSLHDLQLKEQETSKAELAWVLSKVLPRCLASLRDTLAECQELLQPREPGVVLPLSSVRSEALKGFIRRVGTQIVKSEMQIKIQGLIRGQLYKISLSPGDTITINQLAMAQSLIEVTLEQLSMKIDLSNSSTALGHIDTLLSNLKLACNSLKTPSPAELFPQTSINHELDQIFSPPLPSHVSVNIHICEAAIITEIRTLVLHDERPKNGEGGMASKLGLIRINPNAQDDVYEFEGGYARVVDRVRVESQDPNIISLSAKLAGV</sequence>
<gene>
    <name evidence="1" type="ORF">NEOLI_002464</name>
</gene>
<dbReference type="STRING" id="1198029.A0A1U7LJ38"/>
<dbReference type="GO" id="GO:0043291">
    <property type="term" value="C:RAVE complex"/>
    <property type="evidence" value="ECO:0007669"/>
    <property type="project" value="TreeGrafter"/>
</dbReference>
<evidence type="ECO:0000313" key="1">
    <source>
        <dbReference type="EMBL" id="OLL22659.1"/>
    </source>
</evidence>
<evidence type="ECO:0000313" key="2">
    <source>
        <dbReference type="Proteomes" id="UP000186594"/>
    </source>
</evidence>
<dbReference type="Proteomes" id="UP000186594">
    <property type="component" value="Unassembled WGS sequence"/>
</dbReference>
<dbReference type="OrthoDB" id="66510at2759"/>
<proteinExistence type="predicted"/>
<comment type="caution">
    <text evidence="1">The sequence shown here is derived from an EMBL/GenBank/DDBJ whole genome shotgun (WGS) entry which is preliminary data.</text>
</comment>
<dbReference type="Pfam" id="PF10259">
    <property type="entry name" value="Rogdi_lz"/>
    <property type="match status" value="1"/>
</dbReference>
<reference evidence="1 2" key="1">
    <citation type="submission" date="2016-04" db="EMBL/GenBank/DDBJ databases">
        <title>Evolutionary innovation and constraint leading to complex multicellularity in the Ascomycota.</title>
        <authorList>
            <person name="Cisse O."/>
            <person name="Nguyen A."/>
            <person name="Hewitt D.A."/>
            <person name="Jedd G."/>
            <person name="Stajich J.E."/>
        </authorList>
    </citation>
    <scope>NUCLEOTIDE SEQUENCE [LARGE SCALE GENOMIC DNA]</scope>
    <source>
        <strain evidence="1 2">DAH-3</strain>
    </source>
</reference>
<dbReference type="AlphaFoldDB" id="A0A1U7LJ38"/>
<accession>A0A1U7LJ38</accession>
<dbReference type="EMBL" id="LXFE01002965">
    <property type="protein sequence ID" value="OLL22659.1"/>
    <property type="molecule type" value="Genomic_DNA"/>
</dbReference>
<name>A0A1U7LJ38_NEOID</name>
<protein>
    <submittedName>
        <fullName evidence="1">Uncharacterized protein</fullName>
    </submittedName>
</protein>
<dbReference type="OMA" id="KLNALGH"/>